<name>A0A323VDA4_9RHOO</name>
<accession>A0A323VDA4</accession>
<organism evidence="3 4">
    <name type="scientific">Parazoarcus communis SWub3 = DSM 12120</name>
    <dbReference type="NCBI Taxonomy" id="1121029"/>
    <lineage>
        <taxon>Bacteria</taxon>
        <taxon>Pseudomonadati</taxon>
        <taxon>Pseudomonadota</taxon>
        <taxon>Betaproteobacteria</taxon>
        <taxon>Rhodocyclales</taxon>
        <taxon>Zoogloeaceae</taxon>
        <taxon>Parazoarcus</taxon>
    </lineage>
</organism>
<reference evidence="3 4" key="1">
    <citation type="submission" date="2018-06" db="EMBL/GenBank/DDBJ databases">
        <title>Azoarcus communis strain SWub3 genome.</title>
        <authorList>
            <person name="Zorraquino Salvo V."/>
            <person name="Toubiana D."/>
            <person name="Blumwald E."/>
        </authorList>
    </citation>
    <scope>NUCLEOTIDE SEQUENCE [LARGE SCALE GENOMIC DNA]</scope>
    <source>
        <strain evidence="3 4">SWub3</strain>
    </source>
</reference>
<dbReference type="GO" id="GO:0006313">
    <property type="term" value="P:DNA transposition"/>
    <property type="evidence" value="ECO:0007669"/>
    <property type="project" value="InterPro"/>
</dbReference>
<feature type="domain" description="Transposase IS116/IS110/IS902 C-terminal" evidence="2">
    <location>
        <begin position="213"/>
        <end position="293"/>
    </location>
</feature>
<dbReference type="AlphaFoldDB" id="A0A323VDA4"/>
<dbReference type="NCBIfam" id="NF033542">
    <property type="entry name" value="transpos_IS110"/>
    <property type="match status" value="1"/>
</dbReference>
<dbReference type="EMBL" id="QKOE01000001">
    <property type="protein sequence ID" value="PZA18258.1"/>
    <property type="molecule type" value="Genomic_DNA"/>
</dbReference>
<sequence length="360" mass="39491">MNATTVGVDLAKNVFVACVADAVGRVIETREFNRAGFLAWLSTLTQGTVVGMEACGGAHCWGRTMQALGLEPRLMAAEFVRAYRKRQAVKNDRADAAATVAALRAPGMRFIPIKTEAQQQRLAWHSLRLGWIGERTALLNRIRGVLAEFGMVVEAGAARLRRWLAEHEFDTAQPAPIRLLIQNVRDQLDALDLRVAECDRQIAVQQAEDPAARRVRDLPGVGVLTADAVTASVGNAQLFHNGRQFAAWLGLTPSQYSSGGKPKLGRITRRGDDYLRTLLVQGARSVLAATLRKARSAPDALTRLQQWIVSLNGRVGYHKTLVAIANKHARQLWAVLAKGEDYNPEAWRQWGEVAAPKPSV</sequence>
<dbReference type="RefSeq" id="WP_110522559.1">
    <property type="nucleotide sequence ID" value="NZ_QKOE01000001.1"/>
</dbReference>
<dbReference type="GO" id="GO:0003677">
    <property type="term" value="F:DNA binding"/>
    <property type="evidence" value="ECO:0007669"/>
    <property type="project" value="InterPro"/>
</dbReference>
<comment type="caution">
    <text evidence="3">The sequence shown here is derived from an EMBL/GenBank/DDBJ whole genome shotgun (WGS) entry which is preliminary data.</text>
</comment>
<dbReference type="PANTHER" id="PTHR33055:SF3">
    <property type="entry name" value="PUTATIVE TRANSPOSASE FOR IS117-RELATED"/>
    <property type="match status" value="1"/>
</dbReference>
<gene>
    <name evidence="3" type="ORF">DNK49_01615</name>
</gene>
<dbReference type="Pfam" id="PF02371">
    <property type="entry name" value="Transposase_20"/>
    <property type="match status" value="1"/>
</dbReference>
<dbReference type="InterPro" id="IPR003346">
    <property type="entry name" value="Transposase_20"/>
</dbReference>
<dbReference type="Pfam" id="PF01548">
    <property type="entry name" value="DEDD_Tnp_IS110"/>
    <property type="match status" value="1"/>
</dbReference>
<dbReference type="InterPro" id="IPR047650">
    <property type="entry name" value="Transpos_IS110"/>
</dbReference>
<protein>
    <submittedName>
        <fullName evidence="3">IS110 family transposase</fullName>
    </submittedName>
</protein>
<dbReference type="GO" id="GO:0004803">
    <property type="term" value="F:transposase activity"/>
    <property type="evidence" value="ECO:0007669"/>
    <property type="project" value="InterPro"/>
</dbReference>
<dbReference type="OrthoDB" id="5289737at2"/>
<dbReference type="PANTHER" id="PTHR33055">
    <property type="entry name" value="TRANSPOSASE FOR INSERTION SEQUENCE ELEMENT IS1111A"/>
    <property type="match status" value="1"/>
</dbReference>
<dbReference type="Proteomes" id="UP000248259">
    <property type="component" value="Unassembled WGS sequence"/>
</dbReference>
<evidence type="ECO:0000313" key="4">
    <source>
        <dbReference type="Proteomes" id="UP000248259"/>
    </source>
</evidence>
<keyword evidence="4" id="KW-1185">Reference proteome</keyword>
<feature type="domain" description="Transposase IS110-like N-terminal" evidence="1">
    <location>
        <begin position="6"/>
        <end position="149"/>
    </location>
</feature>
<proteinExistence type="predicted"/>
<evidence type="ECO:0000259" key="2">
    <source>
        <dbReference type="Pfam" id="PF02371"/>
    </source>
</evidence>
<evidence type="ECO:0000313" key="3">
    <source>
        <dbReference type="EMBL" id="PZA18258.1"/>
    </source>
</evidence>
<evidence type="ECO:0000259" key="1">
    <source>
        <dbReference type="Pfam" id="PF01548"/>
    </source>
</evidence>
<dbReference type="InterPro" id="IPR002525">
    <property type="entry name" value="Transp_IS110-like_N"/>
</dbReference>